<dbReference type="AlphaFoldDB" id="A0A1U7LSU8"/>
<feature type="compositionally biased region" description="Polar residues" evidence="2">
    <location>
        <begin position="1"/>
        <end position="20"/>
    </location>
</feature>
<proteinExistence type="predicted"/>
<protein>
    <submittedName>
        <fullName evidence="3">Kinesin-like protein klpA</fullName>
    </submittedName>
</protein>
<accession>A0A1U7LSU8</accession>
<feature type="coiled-coil region" evidence="1">
    <location>
        <begin position="38"/>
        <end position="87"/>
    </location>
</feature>
<dbReference type="Proteomes" id="UP000186594">
    <property type="component" value="Unassembled WGS sequence"/>
</dbReference>
<feature type="region of interest" description="Disordered" evidence="2">
    <location>
        <begin position="1"/>
        <end position="34"/>
    </location>
</feature>
<keyword evidence="1" id="KW-0175">Coiled coil</keyword>
<keyword evidence="4" id="KW-1185">Reference proteome</keyword>
<organism evidence="3 4">
    <name type="scientific">Neolecta irregularis (strain DAH-3)</name>
    <dbReference type="NCBI Taxonomy" id="1198029"/>
    <lineage>
        <taxon>Eukaryota</taxon>
        <taxon>Fungi</taxon>
        <taxon>Dikarya</taxon>
        <taxon>Ascomycota</taxon>
        <taxon>Taphrinomycotina</taxon>
        <taxon>Neolectales</taxon>
        <taxon>Neolectaceae</taxon>
        <taxon>Neolecta</taxon>
    </lineage>
</organism>
<dbReference type="EMBL" id="LXFE01000324">
    <property type="protein sequence ID" value="OLL25737.1"/>
    <property type="molecule type" value="Genomic_DNA"/>
</dbReference>
<name>A0A1U7LSU8_NEOID</name>
<reference evidence="3 4" key="1">
    <citation type="submission" date="2016-04" db="EMBL/GenBank/DDBJ databases">
        <title>Evolutionary innovation and constraint leading to complex multicellularity in the Ascomycota.</title>
        <authorList>
            <person name="Cisse O."/>
            <person name="Nguyen A."/>
            <person name="Hewitt D.A."/>
            <person name="Jedd G."/>
            <person name="Stajich J.E."/>
        </authorList>
    </citation>
    <scope>NUCLEOTIDE SEQUENCE [LARGE SCALE GENOMIC DNA]</scope>
    <source>
        <strain evidence="3 4">DAH-3</strain>
    </source>
</reference>
<comment type="caution">
    <text evidence="3">The sequence shown here is derived from an EMBL/GenBank/DDBJ whole genome shotgun (WGS) entry which is preliminary data.</text>
</comment>
<sequence>MPIKRSTSMMSKSSIRTAVNDTGLRPGKRPPWDTKGRLEDVERAFDHVQNQLVVKEDQRDQLSDLVLHELEEQLERFSQINQAQKDRLEHFERIIRRGDIDQMVAHQHHQIIEIRKKQRKELEEMMLPYEARVREMRREIIREEDGDCGDHCGMTEVGFCDPWELI</sequence>
<gene>
    <name evidence="3" type="ORF">NEOLI_002878</name>
</gene>
<evidence type="ECO:0000256" key="2">
    <source>
        <dbReference type="SAM" id="MobiDB-lite"/>
    </source>
</evidence>
<evidence type="ECO:0000313" key="3">
    <source>
        <dbReference type="EMBL" id="OLL25737.1"/>
    </source>
</evidence>
<evidence type="ECO:0000256" key="1">
    <source>
        <dbReference type="SAM" id="Coils"/>
    </source>
</evidence>
<evidence type="ECO:0000313" key="4">
    <source>
        <dbReference type="Proteomes" id="UP000186594"/>
    </source>
</evidence>